<protein>
    <submittedName>
        <fullName evidence="1">Erythromycin esterase</fullName>
    </submittedName>
</protein>
<name>A0A9W6V4R8_9ACTN</name>
<dbReference type="InterPro" id="IPR007815">
    <property type="entry name" value="Emycin_Estase"/>
</dbReference>
<proteinExistence type="predicted"/>
<accession>A0A9W6V4R8</accession>
<dbReference type="RefSeq" id="WP_285738210.1">
    <property type="nucleotide sequence ID" value="NZ_BSSA01000018.1"/>
</dbReference>
<dbReference type="GO" id="GO:0046677">
    <property type="term" value="P:response to antibiotic"/>
    <property type="evidence" value="ECO:0007669"/>
    <property type="project" value="InterPro"/>
</dbReference>
<evidence type="ECO:0000313" key="1">
    <source>
        <dbReference type="EMBL" id="GLW72512.1"/>
    </source>
</evidence>
<dbReference type="Proteomes" id="UP001165041">
    <property type="component" value="Unassembled WGS sequence"/>
</dbReference>
<dbReference type="AlphaFoldDB" id="A0A9W6V4R8"/>
<reference evidence="1" key="1">
    <citation type="submission" date="2023-02" db="EMBL/GenBank/DDBJ databases">
        <title>Kitasatospora phosalacinea NBRC 14627.</title>
        <authorList>
            <person name="Ichikawa N."/>
            <person name="Sato H."/>
            <person name="Tonouchi N."/>
        </authorList>
    </citation>
    <scope>NUCLEOTIDE SEQUENCE</scope>
    <source>
        <strain evidence="1">NBRC 14627</strain>
    </source>
</reference>
<sequence length="438" mass="46431">MTPSLQDAARPFSAAALTDLVPTGTRLLALGEPTHGAEEFLDLRNELFRHLVTDHGYRSIALESDCLAALAVDAYVGGAEGELDAALREGLSHGFGAYAGNRELVCWMREFNTGVEEGERLRFYGADGPLEYTGAAAPGPALLRLHAFLADRLPAELLPERAELLHLCGPDERWTDPAAALDPTRSVGRTAEATRLRLLADELGLLLAAHRPQFAAAEAGAGAGTGAGTGAESDARAEAVAGTGTAADALWRAELDARTATGLLRYHAATAGDGPDRLNSLMRQRDLMIADNLEAILRREARRGPTLAFAHNRHLQREAGRIPLGGHQLLWWSAGSLLDARLDDGYAFLATTFGNRAPDDHPAPDTLEGVLATLPGPRTVLDPARLAAALGAPGRVQARIPADHTYFGLDPAALDRVDGVVFVRDIARQQGLFGGGQA</sequence>
<dbReference type="CDD" id="cd14728">
    <property type="entry name" value="Ere-like"/>
    <property type="match status" value="1"/>
</dbReference>
<dbReference type="EMBL" id="BSSA01000018">
    <property type="protein sequence ID" value="GLW72512.1"/>
    <property type="molecule type" value="Genomic_DNA"/>
</dbReference>
<evidence type="ECO:0000313" key="2">
    <source>
        <dbReference type="Proteomes" id="UP001165041"/>
    </source>
</evidence>
<comment type="caution">
    <text evidence="1">The sequence shown here is derived from an EMBL/GenBank/DDBJ whole genome shotgun (WGS) entry which is preliminary data.</text>
</comment>
<dbReference type="PANTHER" id="PTHR31299:SF0">
    <property type="entry name" value="ESTERASE, PUTATIVE (AFU_ORTHOLOGUE AFUA_1G05850)-RELATED"/>
    <property type="match status" value="1"/>
</dbReference>
<dbReference type="SUPFAM" id="SSF159501">
    <property type="entry name" value="EreA/ChaN-like"/>
    <property type="match status" value="1"/>
</dbReference>
<organism evidence="1 2">
    <name type="scientific">Kitasatospora phosalacinea</name>
    <dbReference type="NCBI Taxonomy" id="2065"/>
    <lineage>
        <taxon>Bacteria</taxon>
        <taxon>Bacillati</taxon>
        <taxon>Actinomycetota</taxon>
        <taxon>Actinomycetes</taxon>
        <taxon>Kitasatosporales</taxon>
        <taxon>Streptomycetaceae</taxon>
        <taxon>Kitasatospora</taxon>
    </lineage>
</organism>
<gene>
    <name evidence="1" type="ORF">Kpho02_48110</name>
</gene>
<dbReference type="Pfam" id="PF05139">
    <property type="entry name" value="Erythro_esteras"/>
    <property type="match status" value="1"/>
</dbReference>
<dbReference type="InterPro" id="IPR052036">
    <property type="entry name" value="Hydrolase/PRTase-associated"/>
</dbReference>
<dbReference type="PANTHER" id="PTHR31299">
    <property type="entry name" value="ESTERASE, PUTATIVE (AFU_ORTHOLOGUE AFUA_1G05850)-RELATED"/>
    <property type="match status" value="1"/>
</dbReference>
<dbReference type="Gene3D" id="3.30.1870.10">
    <property type="entry name" value="EreA-like, domain 2"/>
    <property type="match status" value="1"/>
</dbReference>
<dbReference type="Gene3D" id="1.20.1440.30">
    <property type="entry name" value="Biosynthetic Protein domain"/>
    <property type="match status" value="1"/>
</dbReference>
<dbReference type="Gene3D" id="3.40.1660.10">
    <property type="entry name" value="EreA-like (biosynthetic domain)"/>
    <property type="match status" value="1"/>
</dbReference>